<dbReference type="PANTHER" id="PTHR30269:SF37">
    <property type="entry name" value="MEMBRANE TRANSPORTER PROTEIN"/>
    <property type="match status" value="1"/>
</dbReference>
<feature type="transmembrane region" description="Helical" evidence="8">
    <location>
        <begin position="217"/>
        <end position="237"/>
    </location>
</feature>
<proteinExistence type="inferred from homology"/>
<comment type="caution">
    <text evidence="9">The sequence shown here is derived from an EMBL/GenBank/DDBJ whole genome shotgun (WGS) entry which is preliminary data.</text>
</comment>
<keyword evidence="6 8" id="KW-1133">Transmembrane helix</keyword>
<dbReference type="OrthoDB" id="5472127at2"/>
<evidence type="ECO:0000313" key="10">
    <source>
        <dbReference type="Proteomes" id="UP000291189"/>
    </source>
</evidence>
<feature type="transmembrane region" description="Helical" evidence="8">
    <location>
        <begin position="81"/>
        <end position="113"/>
    </location>
</feature>
<reference evidence="9 10" key="1">
    <citation type="submission" date="2019-01" db="EMBL/GenBank/DDBJ databases">
        <title>Nocardioides guangzhouensis sp. nov., an actinobacterium isolated from soil.</title>
        <authorList>
            <person name="Fu Y."/>
            <person name="Cai Y."/>
            <person name="Lin Z."/>
            <person name="Chen P."/>
        </authorList>
    </citation>
    <scope>NUCLEOTIDE SEQUENCE [LARGE SCALE GENOMIC DNA]</scope>
    <source>
        <strain evidence="9 10">NBRC 105384</strain>
    </source>
</reference>
<sequence length="238" mass="24733">MDPRVVAVLATTLVVGAAVQGLVGLGLGLLAAPMAMLLQPQLMPDLVLWLIMVFPLVTLARERQEIDWRGLRWSIGARIPGTAAGVAIVTAVSVEVLGVVVGLIVLVSVLLTWRAVVIPVNRGTLVAAGLTSGITGTATSIGGPPLAILLQHRTPRQIRTTLAVYFMVGGALSLVGLYLTGRGEPSALLVAVALLPFLAVGLLVARVLRGMVPREQVRLAMLAVCALSAVVLIARSIS</sequence>
<evidence type="ECO:0000256" key="1">
    <source>
        <dbReference type="ARBA" id="ARBA00004651"/>
    </source>
</evidence>
<name>A0A4Q5J158_9ACTN</name>
<feature type="transmembrane region" description="Helical" evidence="8">
    <location>
        <begin position="187"/>
        <end position="205"/>
    </location>
</feature>
<keyword evidence="3" id="KW-0813">Transport</keyword>
<dbReference type="PANTHER" id="PTHR30269">
    <property type="entry name" value="TRANSMEMBRANE PROTEIN YFCA"/>
    <property type="match status" value="1"/>
</dbReference>
<evidence type="ECO:0000256" key="6">
    <source>
        <dbReference type="ARBA" id="ARBA00022989"/>
    </source>
</evidence>
<evidence type="ECO:0000256" key="3">
    <source>
        <dbReference type="ARBA" id="ARBA00022448"/>
    </source>
</evidence>
<keyword evidence="10" id="KW-1185">Reference proteome</keyword>
<protein>
    <recommendedName>
        <fullName evidence="8">Probable membrane transporter protein</fullName>
    </recommendedName>
</protein>
<dbReference type="Proteomes" id="UP000291189">
    <property type="component" value="Unassembled WGS sequence"/>
</dbReference>
<gene>
    <name evidence="9" type="ORF">ETU37_12040</name>
</gene>
<evidence type="ECO:0000313" key="9">
    <source>
        <dbReference type="EMBL" id="RYU12073.1"/>
    </source>
</evidence>
<comment type="subcellular location">
    <subcellularLocation>
        <location evidence="1 8">Cell membrane</location>
        <topology evidence="1 8">Multi-pass membrane protein</topology>
    </subcellularLocation>
</comment>
<evidence type="ECO:0000256" key="5">
    <source>
        <dbReference type="ARBA" id="ARBA00022692"/>
    </source>
</evidence>
<evidence type="ECO:0000256" key="7">
    <source>
        <dbReference type="ARBA" id="ARBA00023136"/>
    </source>
</evidence>
<dbReference type="InterPro" id="IPR052017">
    <property type="entry name" value="TSUP"/>
</dbReference>
<accession>A0A4Q5J158</accession>
<evidence type="ECO:0000256" key="8">
    <source>
        <dbReference type="RuleBase" id="RU363041"/>
    </source>
</evidence>
<keyword evidence="5 8" id="KW-0812">Transmembrane</keyword>
<keyword evidence="4 8" id="KW-1003">Cell membrane</keyword>
<dbReference type="GO" id="GO:0005886">
    <property type="term" value="C:plasma membrane"/>
    <property type="evidence" value="ECO:0007669"/>
    <property type="project" value="UniProtKB-SubCell"/>
</dbReference>
<comment type="similarity">
    <text evidence="2 8">Belongs to the 4-toluene sulfonate uptake permease (TSUP) (TC 2.A.102) family.</text>
</comment>
<dbReference type="InterPro" id="IPR002781">
    <property type="entry name" value="TM_pro_TauE-like"/>
</dbReference>
<dbReference type="Pfam" id="PF01925">
    <property type="entry name" value="TauE"/>
    <property type="match status" value="1"/>
</dbReference>
<dbReference type="EMBL" id="SDPU01000022">
    <property type="protein sequence ID" value="RYU12073.1"/>
    <property type="molecule type" value="Genomic_DNA"/>
</dbReference>
<evidence type="ECO:0000256" key="2">
    <source>
        <dbReference type="ARBA" id="ARBA00009142"/>
    </source>
</evidence>
<organism evidence="9 10">
    <name type="scientific">Nocardioides iriomotensis</name>
    <dbReference type="NCBI Taxonomy" id="715784"/>
    <lineage>
        <taxon>Bacteria</taxon>
        <taxon>Bacillati</taxon>
        <taxon>Actinomycetota</taxon>
        <taxon>Actinomycetes</taxon>
        <taxon>Propionibacteriales</taxon>
        <taxon>Nocardioidaceae</taxon>
        <taxon>Nocardioides</taxon>
    </lineage>
</organism>
<feature type="transmembrane region" description="Helical" evidence="8">
    <location>
        <begin position="125"/>
        <end position="150"/>
    </location>
</feature>
<feature type="transmembrane region" description="Helical" evidence="8">
    <location>
        <begin position="41"/>
        <end position="60"/>
    </location>
</feature>
<evidence type="ECO:0000256" key="4">
    <source>
        <dbReference type="ARBA" id="ARBA00022475"/>
    </source>
</evidence>
<dbReference type="AlphaFoldDB" id="A0A4Q5J158"/>
<keyword evidence="7 8" id="KW-0472">Membrane</keyword>
<feature type="transmembrane region" description="Helical" evidence="8">
    <location>
        <begin position="162"/>
        <end position="181"/>
    </location>
</feature>